<name>A0A182IN54_ANOAO</name>
<dbReference type="PANTHER" id="PTHR12877">
    <property type="entry name" value="RHO GUANINE NUCLEOTIDE EXCHANGE FACTOR"/>
    <property type="match status" value="1"/>
</dbReference>
<proteinExistence type="predicted"/>
<dbReference type="InterPro" id="IPR039919">
    <property type="entry name" value="ARHGEF10/ARHGEF17"/>
</dbReference>
<dbReference type="EnsemblMetazoa" id="AATE002269-RA">
    <property type="protein sequence ID" value="AATE002269-PA.1"/>
    <property type="gene ID" value="AATE002269"/>
</dbReference>
<keyword evidence="1" id="KW-0344">Guanine-nucleotide releasing factor</keyword>
<dbReference type="AlphaFoldDB" id="A0A182IN54"/>
<reference evidence="2" key="1">
    <citation type="submission" date="2022-08" db="UniProtKB">
        <authorList>
            <consortium name="EnsemblMetazoa"/>
        </authorList>
    </citation>
    <scope>IDENTIFICATION</scope>
    <source>
        <strain evidence="2">EBRO</strain>
    </source>
</reference>
<evidence type="ECO:0000256" key="1">
    <source>
        <dbReference type="ARBA" id="ARBA00022658"/>
    </source>
</evidence>
<sequence length="442" mass="48990">MWLVRYRPRDIARRRATPSAPQPHAIAFYMRHTRHRSTHLRRLRSQSGSASIENNAILALTYTSLLMNRLESVAIKSFPRMVLKNGNVLIYRKGATSWNLHVLLVVNVSLTPTGGLPSINGDVYVAAGTTVSLIDGKKDWLHGVINREGAPAVTGTQALEIPIICMTYSVNGIRLVCENSYVVSLYCLSPWKHLHDIDLTGPIRRFSSTIRQVICEGNIFVTSIAIVDDSLWMGTSIGVTMMMALPMRHNVPRISDFLYGAKHGHLGRVNLRVPLMPAADVLLHTCSDSEEIGYGANDIPTMASTIHPSAQVGSSIFVSIPIGTSARAKKYRNIIRTVTNFFIIRADGQQYVCASTIRSKPSADWTNSHSDGVERRNLTQHALTCPRIIKQKQHLPHQNVTQHFVRVIRDGAVSTPLNVQIPEACALEDVEQTATQLSSTHR</sequence>
<protein>
    <submittedName>
        <fullName evidence="2">Uncharacterized protein</fullName>
    </submittedName>
</protein>
<dbReference type="GO" id="GO:0005085">
    <property type="term" value="F:guanyl-nucleotide exchange factor activity"/>
    <property type="evidence" value="ECO:0007669"/>
    <property type="project" value="UniProtKB-KW"/>
</dbReference>
<dbReference type="STRING" id="41427.A0A182IN54"/>
<evidence type="ECO:0000313" key="2">
    <source>
        <dbReference type="EnsemblMetazoa" id="AATE002269-PA.1"/>
    </source>
</evidence>
<accession>A0A182IN54</accession>
<dbReference type="PANTHER" id="PTHR12877:SF7">
    <property type="entry name" value="RHO GUANINE NUCLEOTIDE EXCHANGE FACTOR 10-LIKE PROTEIN"/>
    <property type="match status" value="1"/>
</dbReference>
<dbReference type="GO" id="GO:0051496">
    <property type="term" value="P:positive regulation of stress fiber assembly"/>
    <property type="evidence" value="ECO:0007669"/>
    <property type="project" value="TreeGrafter"/>
</dbReference>
<dbReference type="VEuPathDB" id="VectorBase:AATE002269"/>
<dbReference type="GO" id="GO:0030036">
    <property type="term" value="P:actin cytoskeleton organization"/>
    <property type="evidence" value="ECO:0007669"/>
    <property type="project" value="TreeGrafter"/>
</dbReference>
<dbReference type="EMBL" id="AXCP01007579">
    <property type="status" value="NOT_ANNOTATED_CDS"/>
    <property type="molecule type" value="Genomic_DNA"/>
</dbReference>
<dbReference type="Pfam" id="PF19056">
    <property type="entry name" value="WD40_2"/>
    <property type="match status" value="1"/>
</dbReference>
<organism evidence="2">
    <name type="scientific">Anopheles atroparvus</name>
    <name type="common">European mosquito</name>
    <dbReference type="NCBI Taxonomy" id="41427"/>
    <lineage>
        <taxon>Eukaryota</taxon>
        <taxon>Metazoa</taxon>
        <taxon>Ecdysozoa</taxon>
        <taxon>Arthropoda</taxon>
        <taxon>Hexapoda</taxon>
        <taxon>Insecta</taxon>
        <taxon>Pterygota</taxon>
        <taxon>Neoptera</taxon>
        <taxon>Endopterygota</taxon>
        <taxon>Diptera</taxon>
        <taxon>Nematocera</taxon>
        <taxon>Culicoidea</taxon>
        <taxon>Culicidae</taxon>
        <taxon>Anophelinae</taxon>
        <taxon>Anopheles</taxon>
    </lineage>
</organism>